<evidence type="ECO:0000313" key="1">
    <source>
        <dbReference type="EMBL" id="NIZ69663.1"/>
    </source>
</evidence>
<dbReference type="Proteomes" id="UP000778951">
    <property type="component" value="Unassembled WGS sequence"/>
</dbReference>
<dbReference type="EMBL" id="JAATLM010000001">
    <property type="protein sequence ID" value="NIZ69663.1"/>
    <property type="molecule type" value="Genomic_DNA"/>
</dbReference>
<organism evidence="1 2">
    <name type="scientific">Entomospira culicis</name>
    <dbReference type="NCBI Taxonomy" id="2719989"/>
    <lineage>
        <taxon>Bacteria</taxon>
        <taxon>Pseudomonadati</taxon>
        <taxon>Spirochaetota</taxon>
        <taxon>Spirochaetia</taxon>
        <taxon>Spirochaetales</taxon>
        <taxon>Spirochaetaceae</taxon>
        <taxon>Entomospira</taxon>
    </lineage>
</organism>
<comment type="caution">
    <text evidence="1">The sequence shown here is derived from an EMBL/GenBank/DDBJ whole genome shotgun (WGS) entry which is preliminary data.</text>
</comment>
<gene>
    <name evidence="1" type="ORF">HCT48_05480</name>
</gene>
<reference evidence="1" key="1">
    <citation type="submission" date="2020-03" db="EMBL/GenBank/DDBJ databases">
        <title>Spirochaetal bacteria isolated from arthropods constitute a novel genus Entomospira genus novum within the order Spirochaetales.</title>
        <authorList>
            <person name="Grana-Miraglia L."/>
            <person name="Sikutova S."/>
            <person name="Fingerle V."/>
            <person name="Sing A."/>
            <person name="Castillo-Ramirez S."/>
            <person name="Margos G."/>
            <person name="Rudolf I."/>
        </authorList>
    </citation>
    <scope>NUCLEOTIDE SEQUENCE</scope>
    <source>
        <strain evidence="1">BR149</strain>
    </source>
</reference>
<proteinExistence type="predicted"/>
<accession>A0A968GFQ3</accession>
<sequence length="99" mass="11526">MRSLKDRVWFIMLLLAMIIVTGNMVKRVVESVSIAQFTSESEDPLVSVKKFRRQVQRKLDKELAKKHPNEGNIEVYQNALATIDQALENREKERQENTP</sequence>
<evidence type="ECO:0000313" key="2">
    <source>
        <dbReference type="Proteomes" id="UP000778951"/>
    </source>
</evidence>
<name>A0A968GFQ3_9SPIO</name>
<protein>
    <submittedName>
        <fullName evidence="1">Uncharacterized protein</fullName>
    </submittedName>
</protein>
<dbReference type="RefSeq" id="WP_167695748.1">
    <property type="nucleotide sequence ID" value="NZ_CP118181.1"/>
</dbReference>
<dbReference type="AlphaFoldDB" id="A0A968GFQ3"/>
<keyword evidence="2" id="KW-1185">Reference proteome</keyword>